<keyword evidence="4" id="KW-0574">Periplasm</keyword>
<dbReference type="PANTHER" id="PTHR38782">
    <property type="match status" value="1"/>
</dbReference>
<dbReference type="Gene3D" id="2.50.20.10">
    <property type="entry name" value="Lipoprotein localisation LolA/LolB/LppX"/>
    <property type="match status" value="1"/>
</dbReference>
<reference evidence="11 12" key="1">
    <citation type="journal article" date="2018" name="Nat. Biotechnol.">
        <title>A standardized bacterial taxonomy based on genome phylogeny substantially revises the tree of life.</title>
        <authorList>
            <person name="Parks D.H."/>
            <person name="Chuvochina M."/>
            <person name="Waite D.W."/>
            <person name="Rinke C."/>
            <person name="Skarshewski A."/>
            <person name="Chaumeil P.A."/>
            <person name="Hugenholtz P."/>
        </authorList>
    </citation>
    <scope>NUCLEOTIDE SEQUENCE [LARGE SCALE GENOMIC DNA]</scope>
    <source>
        <strain evidence="10">UBA11621</strain>
        <strain evidence="9">UBA11978</strain>
    </source>
</reference>
<comment type="caution">
    <text evidence="10">The sequence shown here is derived from an EMBL/GenBank/DDBJ whole genome shotgun (WGS) entry which is preliminary data.</text>
</comment>
<evidence type="ECO:0000256" key="2">
    <source>
        <dbReference type="ARBA" id="ARBA00008150"/>
    </source>
</evidence>
<keyword evidence="3 6" id="KW-0732">Signal</keyword>
<feature type="domain" description="MucB/RseB C-terminal" evidence="8">
    <location>
        <begin position="296"/>
        <end position="390"/>
    </location>
</feature>
<dbReference type="InterPro" id="IPR038484">
    <property type="entry name" value="MucB/RseB_C_sf"/>
</dbReference>
<dbReference type="Proteomes" id="UP000263517">
    <property type="component" value="Unassembled WGS sequence"/>
</dbReference>
<dbReference type="GO" id="GO:0032885">
    <property type="term" value="P:regulation of polysaccharide biosynthetic process"/>
    <property type="evidence" value="ECO:0007669"/>
    <property type="project" value="TreeGrafter"/>
</dbReference>
<gene>
    <name evidence="9" type="ORF">DCW74_00010</name>
    <name evidence="10" type="ORF">DEB45_06095</name>
</gene>
<dbReference type="InterPro" id="IPR033434">
    <property type="entry name" value="MucB/RseB_N"/>
</dbReference>
<dbReference type="GO" id="GO:0045152">
    <property type="term" value="F:antisigma factor binding"/>
    <property type="evidence" value="ECO:0007669"/>
    <property type="project" value="TreeGrafter"/>
</dbReference>
<dbReference type="Proteomes" id="UP000264779">
    <property type="component" value="Unassembled WGS sequence"/>
</dbReference>
<dbReference type="Pfam" id="PF03888">
    <property type="entry name" value="MucB_RseB"/>
    <property type="match status" value="1"/>
</dbReference>
<feature type="signal peptide" evidence="6">
    <location>
        <begin position="1"/>
        <end position="47"/>
    </location>
</feature>
<evidence type="ECO:0000256" key="4">
    <source>
        <dbReference type="ARBA" id="ARBA00022764"/>
    </source>
</evidence>
<comment type="similarity">
    <text evidence="2">Belongs to the RseB family.</text>
</comment>
<protein>
    <submittedName>
        <fullName evidence="10">Sigma-E factor regulatory protein RseB</fullName>
    </submittedName>
</protein>
<dbReference type="EMBL" id="DONK01000093">
    <property type="protein sequence ID" value="HBU50810.1"/>
    <property type="molecule type" value="Genomic_DNA"/>
</dbReference>
<comment type="subcellular location">
    <subcellularLocation>
        <location evidence="1">Periplasm</location>
    </subcellularLocation>
</comment>
<dbReference type="GO" id="GO:0030288">
    <property type="term" value="C:outer membrane-bounded periplasmic space"/>
    <property type="evidence" value="ECO:0007669"/>
    <property type="project" value="TreeGrafter"/>
</dbReference>
<sequence length="398" mass="44363">MKIKCINNVPAPRSLVRVFSDTVKRSAHKLVALLSVAGMLTAPIALGQETQINPADDEKPKEVVTHSPTQDSEAEFKQPSVDRIQNQPAVLADTQRLASPKSTADWLARLSEVIETRNFQVSFVQSRADGDTMPYLWRHAVMPNGIKMEQLNLQNGPGRELIRVGDVVSVFEPDVSPYSLKSEHINGPIPSTLLHHPERLKQGYEFVSVGRARVAGRPAQQIRIVSRDNNRFSYQLWLDEDTGMLLKLNMLDLQGGLLEQIQVTSLQMTEQPNPYFERINQASLPKPLVLSKRHRREHNWDVTFLPTGMKEVKQETRRLAQTGQIVEYKMFSDGLVDVSVYVQPAADALGSDLVLRNDLSTFLTLTDGKAQVTVVGEIPLQTANAIATSLTSKTTETP</sequence>
<feature type="chain" id="PRO_5044074176" evidence="6">
    <location>
        <begin position="48"/>
        <end position="398"/>
    </location>
</feature>
<evidence type="ECO:0000313" key="11">
    <source>
        <dbReference type="Proteomes" id="UP000263517"/>
    </source>
</evidence>
<evidence type="ECO:0000313" key="9">
    <source>
        <dbReference type="EMBL" id="HAW74100.1"/>
    </source>
</evidence>
<feature type="region of interest" description="Disordered" evidence="5">
    <location>
        <begin position="50"/>
        <end position="80"/>
    </location>
</feature>
<evidence type="ECO:0000256" key="3">
    <source>
        <dbReference type="ARBA" id="ARBA00022729"/>
    </source>
</evidence>
<dbReference type="STRING" id="589873.EP12_13270"/>
<evidence type="ECO:0000313" key="12">
    <source>
        <dbReference type="Proteomes" id="UP000264779"/>
    </source>
</evidence>
<dbReference type="InterPro" id="IPR033436">
    <property type="entry name" value="MucB/RseB_C"/>
</dbReference>
<dbReference type="InterPro" id="IPR005588">
    <property type="entry name" value="MucB_RseB"/>
</dbReference>
<evidence type="ECO:0000256" key="6">
    <source>
        <dbReference type="SAM" id="SignalP"/>
    </source>
</evidence>
<name>A0A358DXD9_9ALTE</name>
<proteinExistence type="inferred from homology"/>
<dbReference type="CDD" id="cd16327">
    <property type="entry name" value="RseB"/>
    <property type="match status" value="1"/>
</dbReference>
<evidence type="ECO:0000313" key="10">
    <source>
        <dbReference type="EMBL" id="HBU50810.1"/>
    </source>
</evidence>
<dbReference type="Gene3D" id="3.30.200.100">
    <property type="entry name" value="MucB/RseB, C-terminal domain"/>
    <property type="match status" value="1"/>
</dbReference>
<accession>A0A358DXD9</accession>
<dbReference type="PANTHER" id="PTHR38782:SF1">
    <property type="entry name" value="SIGMA-E FACTOR REGULATORY PROTEIN RSEB"/>
    <property type="match status" value="1"/>
</dbReference>
<dbReference type="RefSeq" id="WP_272966192.1">
    <property type="nucleotide sequence ID" value="NZ_CALBIY010000102.1"/>
</dbReference>
<evidence type="ECO:0000259" key="7">
    <source>
        <dbReference type="Pfam" id="PF03888"/>
    </source>
</evidence>
<dbReference type="Pfam" id="PF17188">
    <property type="entry name" value="MucB_RseB_C"/>
    <property type="match status" value="1"/>
</dbReference>
<evidence type="ECO:0000256" key="5">
    <source>
        <dbReference type="SAM" id="MobiDB-lite"/>
    </source>
</evidence>
<organism evidence="10 12">
    <name type="scientific">Alteromonas australica</name>
    <dbReference type="NCBI Taxonomy" id="589873"/>
    <lineage>
        <taxon>Bacteria</taxon>
        <taxon>Pseudomonadati</taxon>
        <taxon>Pseudomonadota</taxon>
        <taxon>Gammaproteobacteria</taxon>
        <taxon>Alteromonadales</taxon>
        <taxon>Alteromonadaceae</taxon>
        <taxon>Alteromonas/Salinimonas group</taxon>
        <taxon>Alteromonas</taxon>
    </lineage>
</organism>
<feature type="domain" description="MucB/RseB N-terminal" evidence="7">
    <location>
        <begin position="103"/>
        <end position="284"/>
    </location>
</feature>
<dbReference type="AlphaFoldDB" id="A0A358DXD9"/>
<evidence type="ECO:0000259" key="8">
    <source>
        <dbReference type="Pfam" id="PF17188"/>
    </source>
</evidence>
<dbReference type="EMBL" id="DNAN01000001">
    <property type="protein sequence ID" value="HAW74100.1"/>
    <property type="molecule type" value="Genomic_DNA"/>
</dbReference>
<evidence type="ECO:0000256" key="1">
    <source>
        <dbReference type="ARBA" id="ARBA00004418"/>
    </source>
</evidence>